<dbReference type="Gene3D" id="3.40.50.12780">
    <property type="entry name" value="N-terminal domain of ligase-like"/>
    <property type="match status" value="1"/>
</dbReference>
<evidence type="ECO:0000256" key="2">
    <source>
        <dbReference type="ARBA" id="ARBA00022553"/>
    </source>
</evidence>
<proteinExistence type="predicted"/>
<organism evidence="5 6">
    <name type="scientific">Polychaeton citri CBS 116435</name>
    <dbReference type="NCBI Taxonomy" id="1314669"/>
    <lineage>
        <taxon>Eukaryota</taxon>
        <taxon>Fungi</taxon>
        <taxon>Dikarya</taxon>
        <taxon>Ascomycota</taxon>
        <taxon>Pezizomycotina</taxon>
        <taxon>Dothideomycetes</taxon>
        <taxon>Dothideomycetidae</taxon>
        <taxon>Capnodiales</taxon>
        <taxon>Capnodiaceae</taxon>
        <taxon>Polychaeton</taxon>
    </lineage>
</organism>
<dbReference type="Pfam" id="PF23562">
    <property type="entry name" value="AMP-binding_C_3"/>
    <property type="match status" value="1"/>
</dbReference>
<dbReference type="Gene3D" id="3.40.50.720">
    <property type="entry name" value="NAD(P)-binding Rossmann-like Domain"/>
    <property type="match status" value="1"/>
</dbReference>
<dbReference type="AlphaFoldDB" id="A0A9P4UR60"/>
<evidence type="ECO:0000259" key="4">
    <source>
        <dbReference type="PROSITE" id="PS50075"/>
    </source>
</evidence>
<dbReference type="SUPFAM" id="SSF56801">
    <property type="entry name" value="Acetyl-CoA synthetase-like"/>
    <property type="match status" value="1"/>
</dbReference>
<dbReference type="SUPFAM" id="SSF51735">
    <property type="entry name" value="NAD(P)-binding Rossmann-fold domains"/>
    <property type="match status" value="1"/>
</dbReference>
<dbReference type="Pfam" id="PF00501">
    <property type="entry name" value="AMP-binding"/>
    <property type="match status" value="1"/>
</dbReference>
<dbReference type="Pfam" id="PF07993">
    <property type="entry name" value="NAD_binding_4"/>
    <property type="match status" value="1"/>
</dbReference>
<dbReference type="InterPro" id="IPR042099">
    <property type="entry name" value="ANL_N_sf"/>
</dbReference>
<dbReference type="Gene3D" id="1.10.1200.10">
    <property type="entry name" value="ACP-like"/>
    <property type="match status" value="1"/>
</dbReference>
<keyword evidence="2" id="KW-0597">Phosphoprotein</keyword>
<dbReference type="InterPro" id="IPR013120">
    <property type="entry name" value="FAR_NAD-bd"/>
</dbReference>
<dbReference type="InterPro" id="IPR036291">
    <property type="entry name" value="NAD(P)-bd_dom_sf"/>
</dbReference>
<dbReference type="PROSITE" id="PS50075">
    <property type="entry name" value="CARRIER"/>
    <property type="match status" value="1"/>
</dbReference>
<dbReference type="PANTHER" id="PTHR43439:SF2">
    <property type="entry name" value="ENZYME, PUTATIVE (JCVI)-RELATED"/>
    <property type="match status" value="1"/>
</dbReference>
<dbReference type="PANTHER" id="PTHR43439">
    <property type="entry name" value="PHENYLACETATE-COENZYME A LIGASE"/>
    <property type="match status" value="1"/>
</dbReference>
<dbReference type="Proteomes" id="UP000799441">
    <property type="component" value="Unassembled WGS sequence"/>
</dbReference>
<evidence type="ECO:0000256" key="1">
    <source>
        <dbReference type="ARBA" id="ARBA00022450"/>
    </source>
</evidence>
<feature type="compositionally biased region" description="Polar residues" evidence="3">
    <location>
        <begin position="394"/>
        <end position="406"/>
    </location>
</feature>
<accession>A0A9P4UR60</accession>
<name>A0A9P4UR60_9PEZI</name>
<dbReference type="InterPro" id="IPR051414">
    <property type="entry name" value="Adenylate-forming_Reductase"/>
</dbReference>
<dbReference type="OrthoDB" id="429813at2759"/>
<dbReference type="InterPro" id="IPR000873">
    <property type="entry name" value="AMP-dep_synth/lig_dom"/>
</dbReference>
<evidence type="ECO:0000313" key="5">
    <source>
        <dbReference type="EMBL" id="KAF2722236.1"/>
    </source>
</evidence>
<feature type="region of interest" description="Disordered" evidence="3">
    <location>
        <begin position="393"/>
        <end position="412"/>
    </location>
</feature>
<reference evidence="5" key="1">
    <citation type="journal article" date="2020" name="Stud. Mycol.">
        <title>101 Dothideomycetes genomes: a test case for predicting lifestyles and emergence of pathogens.</title>
        <authorList>
            <person name="Haridas S."/>
            <person name="Albert R."/>
            <person name="Binder M."/>
            <person name="Bloem J."/>
            <person name="Labutti K."/>
            <person name="Salamov A."/>
            <person name="Andreopoulos B."/>
            <person name="Baker S."/>
            <person name="Barry K."/>
            <person name="Bills G."/>
            <person name="Bluhm B."/>
            <person name="Cannon C."/>
            <person name="Castanera R."/>
            <person name="Culley D."/>
            <person name="Daum C."/>
            <person name="Ezra D."/>
            <person name="Gonzalez J."/>
            <person name="Henrissat B."/>
            <person name="Kuo A."/>
            <person name="Liang C."/>
            <person name="Lipzen A."/>
            <person name="Lutzoni F."/>
            <person name="Magnuson J."/>
            <person name="Mondo S."/>
            <person name="Nolan M."/>
            <person name="Ohm R."/>
            <person name="Pangilinan J."/>
            <person name="Park H.-J."/>
            <person name="Ramirez L."/>
            <person name="Alfaro M."/>
            <person name="Sun H."/>
            <person name="Tritt A."/>
            <person name="Yoshinaga Y."/>
            <person name="Zwiers L.-H."/>
            <person name="Turgeon B."/>
            <person name="Goodwin S."/>
            <person name="Spatafora J."/>
            <person name="Crous P."/>
            <person name="Grigoriev I."/>
        </authorList>
    </citation>
    <scope>NUCLEOTIDE SEQUENCE</scope>
    <source>
        <strain evidence="5">CBS 116435</strain>
    </source>
</reference>
<dbReference type="Pfam" id="PF00550">
    <property type="entry name" value="PP-binding"/>
    <property type="match status" value="1"/>
</dbReference>
<sequence>MATRTITTAALAGSSEPQTIRLAGNGTSHPPPEDFWTLDGMLRSHARQAKQKPLIYYPVDNVDDYEGYTASTLSRFVDAAVWRYIRLGLQPADPTLPKAPVAAILAPSSLEVVVTFFALNRMGYATLFLSTRLTLHAWARLLGMADCGIIIASDRLQDTVRRIGEERECQYVPLIKREHYHRVEAPDFERQCDPAKESGKMAWILHSSGSTGLPKPIFLTNYQCLANFRKSFALKVFCASPLFHSHGLMELGRAFYTKCPMYLWNYAYPITNDSLSRALAVSRPEQMSVVPYILKLLAESGAGINLLAQAKIVLFGGSSCPDDLGDRLTAHDVNLVANYGATETGRIMTSFRPAGDKEWNYLRLEAPIANHTLMDEIAPGIFECVALDGLPSKGPSNSDNPPNSFRTADLFSRHPDPDKSNFYKYLSRLDDRITLVNGEKVLPIPIEGRIRQDELVKEAVVFGFERSVPGVLVVRSERAKDMDNRSFTEAIWPAIEAANAGAETFSRIPLELTVVLPFETVYPQTDKGTCIRAQMYQQFADIIDHVYQDYEEVDGGTLRLSPTEIEDWLLVKFRSILHVPLKGPNDDIFAAGVDSLQTMRIWKLIKQELDLGGSGDRLGQNVVFEKATIRRLARYLYQLRKGKDDEAEDETEVMKELIDKYSVFARHVPDIVEMPAREVVIVTGATGNLGAFIVKEMAARTDVAEVWTLIRASSRGSATARVMESLSSRQIQLTTQESFKINAVPSDLGQEELGLDQDIIQYLQASVTSIIHSAWAVNFNIGVRSFESQHIRAVQNLINFSLRSKLPSPARFYFCSSVSIASGTPRPATIHEKIIENLSYAQGMGYGRSKMVSEHIVRNAMQSAGIHARVLRIGQLCGDEAHADWNDTEAIALMVRSALTTRALPALEEQPSWLPVDQCARAIKDIVLGHDAQINSDVDLVYHLLNPRTFSWKSDLLPALARSKLPAFDIVSSDEWLERLRKSDNSPARNPSIKLLDFWRKKYGSTIGDRAKQTADVGDARRLVFETSVTARDCPSLIAVQDPVSTGLVERYVATWLNKWAPSST</sequence>
<evidence type="ECO:0000313" key="6">
    <source>
        <dbReference type="Proteomes" id="UP000799441"/>
    </source>
</evidence>
<evidence type="ECO:0000256" key="3">
    <source>
        <dbReference type="SAM" id="MobiDB-lite"/>
    </source>
</evidence>
<comment type="caution">
    <text evidence="5">The sequence shown here is derived from an EMBL/GenBank/DDBJ whole genome shotgun (WGS) entry which is preliminary data.</text>
</comment>
<keyword evidence="6" id="KW-1185">Reference proteome</keyword>
<dbReference type="InterPro" id="IPR020845">
    <property type="entry name" value="AMP-binding_CS"/>
</dbReference>
<dbReference type="InterPro" id="IPR036736">
    <property type="entry name" value="ACP-like_sf"/>
</dbReference>
<gene>
    <name evidence="5" type="ORF">K431DRAFT_267053</name>
</gene>
<keyword evidence="1" id="KW-0596">Phosphopantetheine</keyword>
<feature type="domain" description="Carrier" evidence="4">
    <location>
        <begin position="560"/>
        <end position="640"/>
    </location>
</feature>
<dbReference type="InterPro" id="IPR009081">
    <property type="entry name" value="PP-bd_ACP"/>
</dbReference>
<protein>
    <submittedName>
        <fullName evidence="5">Acetyl-CoA synthetase-like protein</fullName>
    </submittedName>
</protein>
<dbReference type="PROSITE" id="PS00455">
    <property type="entry name" value="AMP_BINDING"/>
    <property type="match status" value="1"/>
</dbReference>
<dbReference type="SUPFAM" id="SSF47336">
    <property type="entry name" value="ACP-like"/>
    <property type="match status" value="1"/>
</dbReference>
<dbReference type="EMBL" id="MU003784">
    <property type="protein sequence ID" value="KAF2722236.1"/>
    <property type="molecule type" value="Genomic_DNA"/>
</dbReference>